<sequence>MTVSVLKPCKAPDGSRRRSPVTIRSFDSSSATRREGEMSSARAFNAGPEPEFGGMIGLPTGARPLLPQSKSLRVFAKPLSTESVW</sequence>
<feature type="region of interest" description="Disordered" evidence="1">
    <location>
        <begin position="1"/>
        <end position="57"/>
    </location>
</feature>
<protein>
    <submittedName>
        <fullName evidence="2">Uncharacterized protein</fullName>
    </submittedName>
</protein>
<accession>A0A2R6WTI5</accession>
<evidence type="ECO:0000313" key="3">
    <source>
        <dbReference type="Proteomes" id="UP000244005"/>
    </source>
</evidence>
<reference evidence="3" key="1">
    <citation type="journal article" date="2017" name="Cell">
        <title>Insights into land plant evolution garnered from the Marchantia polymorpha genome.</title>
        <authorList>
            <person name="Bowman J.L."/>
            <person name="Kohchi T."/>
            <person name="Yamato K.T."/>
            <person name="Jenkins J."/>
            <person name="Shu S."/>
            <person name="Ishizaki K."/>
            <person name="Yamaoka S."/>
            <person name="Nishihama R."/>
            <person name="Nakamura Y."/>
            <person name="Berger F."/>
            <person name="Adam C."/>
            <person name="Aki S.S."/>
            <person name="Althoff F."/>
            <person name="Araki T."/>
            <person name="Arteaga-Vazquez M.A."/>
            <person name="Balasubrmanian S."/>
            <person name="Barry K."/>
            <person name="Bauer D."/>
            <person name="Boehm C.R."/>
            <person name="Briginshaw L."/>
            <person name="Caballero-Perez J."/>
            <person name="Catarino B."/>
            <person name="Chen F."/>
            <person name="Chiyoda S."/>
            <person name="Chovatia M."/>
            <person name="Davies K.M."/>
            <person name="Delmans M."/>
            <person name="Demura T."/>
            <person name="Dierschke T."/>
            <person name="Dolan L."/>
            <person name="Dorantes-Acosta A.E."/>
            <person name="Eklund D.M."/>
            <person name="Florent S.N."/>
            <person name="Flores-Sandoval E."/>
            <person name="Fujiyama A."/>
            <person name="Fukuzawa H."/>
            <person name="Galik B."/>
            <person name="Grimanelli D."/>
            <person name="Grimwood J."/>
            <person name="Grossniklaus U."/>
            <person name="Hamada T."/>
            <person name="Haseloff J."/>
            <person name="Hetherington A.J."/>
            <person name="Higo A."/>
            <person name="Hirakawa Y."/>
            <person name="Hundley H.N."/>
            <person name="Ikeda Y."/>
            <person name="Inoue K."/>
            <person name="Inoue S.I."/>
            <person name="Ishida S."/>
            <person name="Jia Q."/>
            <person name="Kakita M."/>
            <person name="Kanazawa T."/>
            <person name="Kawai Y."/>
            <person name="Kawashima T."/>
            <person name="Kennedy M."/>
            <person name="Kinose K."/>
            <person name="Kinoshita T."/>
            <person name="Kohara Y."/>
            <person name="Koide E."/>
            <person name="Komatsu K."/>
            <person name="Kopischke S."/>
            <person name="Kubo M."/>
            <person name="Kyozuka J."/>
            <person name="Lagercrantz U."/>
            <person name="Lin S.S."/>
            <person name="Lindquist E."/>
            <person name="Lipzen A.M."/>
            <person name="Lu C.W."/>
            <person name="De Luna E."/>
            <person name="Martienssen R.A."/>
            <person name="Minamino N."/>
            <person name="Mizutani M."/>
            <person name="Mizutani M."/>
            <person name="Mochizuki N."/>
            <person name="Monte I."/>
            <person name="Mosher R."/>
            <person name="Nagasaki H."/>
            <person name="Nakagami H."/>
            <person name="Naramoto S."/>
            <person name="Nishitani K."/>
            <person name="Ohtani M."/>
            <person name="Okamoto T."/>
            <person name="Okumura M."/>
            <person name="Phillips J."/>
            <person name="Pollak B."/>
            <person name="Reinders A."/>
            <person name="Rovekamp M."/>
            <person name="Sano R."/>
            <person name="Sawa S."/>
            <person name="Schmid M.W."/>
            <person name="Shirakawa M."/>
            <person name="Solano R."/>
            <person name="Spunde A."/>
            <person name="Suetsugu N."/>
            <person name="Sugano S."/>
            <person name="Sugiyama A."/>
            <person name="Sun R."/>
            <person name="Suzuki Y."/>
            <person name="Takenaka M."/>
            <person name="Takezawa D."/>
            <person name="Tomogane H."/>
            <person name="Tsuzuki M."/>
            <person name="Ueda T."/>
            <person name="Umeda M."/>
            <person name="Ward J.M."/>
            <person name="Watanabe Y."/>
            <person name="Yazaki K."/>
            <person name="Yokoyama R."/>
            <person name="Yoshitake Y."/>
            <person name="Yotsui I."/>
            <person name="Zachgo S."/>
            <person name="Schmutz J."/>
        </authorList>
    </citation>
    <scope>NUCLEOTIDE SEQUENCE [LARGE SCALE GENOMIC DNA]</scope>
    <source>
        <strain evidence="3">Tak-1</strain>
    </source>
</reference>
<evidence type="ECO:0000313" key="2">
    <source>
        <dbReference type="EMBL" id="PTQ37162.1"/>
    </source>
</evidence>
<keyword evidence="3" id="KW-1185">Reference proteome</keyword>
<evidence type="ECO:0000256" key="1">
    <source>
        <dbReference type="SAM" id="MobiDB-lite"/>
    </source>
</evidence>
<proteinExistence type="predicted"/>
<dbReference type="EMBL" id="KZ772731">
    <property type="protein sequence ID" value="PTQ37162.1"/>
    <property type="molecule type" value="Genomic_DNA"/>
</dbReference>
<dbReference type="Proteomes" id="UP000244005">
    <property type="component" value="Unassembled WGS sequence"/>
</dbReference>
<dbReference type="AlphaFoldDB" id="A0A2R6WTI5"/>
<organism evidence="2 3">
    <name type="scientific">Marchantia polymorpha</name>
    <name type="common">Common liverwort</name>
    <name type="synonym">Marchantia aquatica</name>
    <dbReference type="NCBI Taxonomy" id="3197"/>
    <lineage>
        <taxon>Eukaryota</taxon>
        <taxon>Viridiplantae</taxon>
        <taxon>Streptophyta</taxon>
        <taxon>Embryophyta</taxon>
        <taxon>Marchantiophyta</taxon>
        <taxon>Marchantiopsida</taxon>
        <taxon>Marchantiidae</taxon>
        <taxon>Marchantiales</taxon>
        <taxon>Marchantiaceae</taxon>
        <taxon>Marchantia</taxon>
    </lineage>
</organism>
<gene>
    <name evidence="2" type="ORF">MARPO_0059s0088</name>
</gene>
<name>A0A2R6WTI5_MARPO</name>